<gene>
    <name evidence="1" type="ORF">S03H2_21440</name>
</gene>
<protein>
    <submittedName>
        <fullName evidence="1">Uncharacterized protein</fullName>
    </submittedName>
</protein>
<dbReference type="AlphaFoldDB" id="X1GST7"/>
<proteinExistence type="predicted"/>
<dbReference type="EMBL" id="BARU01011415">
    <property type="protein sequence ID" value="GAH44679.1"/>
    <property type="molecule type" value="Genomic_DNA"/>
</dbReference>
<evidence type="ECO:0000313" key="1">
    <source>
        <dbReference type="EMBL" id="GAH44679.1"/>
    </source>
</evidence>
<sequence length="47" mass="5382">NWVGDKFWFSLDHLKKPHNTENAFNVADNRLFIGLAQVSGFCCDGRL</sequence>
<reference evidence="1" key="1">
    <citation type="journal article" date="2014" name="Front. Microbiol.">
        <title>High frequency of phylogenetically diverse reductive dehalogenase-homologous genes in deep subseafloor sedimentary metagenomes.</title>
        <authorList>
            <person name="Kawai M."/>
            <person name="Futagami T."/>
            <person name="Toyoda A."/>
            <person name="Takaki Y."/>
            <person name="Nishi S."/>
            <person name="Hori S."/>
            <person name="Arai W."/>
            <person name="Tsubouchi T."/>
            <person name="Morono Y."/>
            <person name="Uchiyama I."/>
            <person name="Ito T."/>
            <person name="Fujiyama A."/>
            <person name="Inagaki F."/>
            <person name="Takami H."/>
        </authorList>
    </citation>
    <scope>NUCLEOTIDE SEQUENCE</scope>
    <source>
        <strain evidence="1">Expedition CK06-06</strain>
    </source>
</reference>
<comment type="caution">
    <text evidence="1">The sequence shown here is derived from an EMBL/GenBank/DDBJ whole genome shotgun (WGS) entry which is preliminary data.</text>
</comment>
<name>X1GST7_9ZZZZ</name>
<accession>X1GST7</accession>
<feature type="non-terminal residue" evidence="1">
    <location>
        <position position="1"/>
    </location>
</feature>
<organism evidence="1">
    <name type="scientific">marine sediment metagenome</name>
    <dbReference type="NCBI Taxonomy" id="412755"/>
    <lineage>
        <taxon>unclassified sequences</taxon>
        <taxon>metagenomes</taxon>
        <taxon>ecological metagenomes</taxon>
    </lineage>
</organism>